<accession>A0A641AJ46</accession>
<dbReference type="RefSeq" id="WP_129185581.1">
    <property type="nucleotide sequence ID" value="NZ_JAGIOG010000001.1"/>
</dbReference>
<name>A0A641AJ46_9ACTN</name>
<reference evidence="4" key="1">
    <citation type="submission" date="2019-09" db="EMBL/GenBank/DDBJ databases">
        <authorList>
            <person name="Li J."/>
        </authorList>
    </citation>
    <scope>NUCLEOTIDE SEQUENCE [LARGE SCALE GENOMIC DNA]</scope>
    <source>
        <strain evidence="4">NRBC 14897</strain>
    </source>
</reference>
<dbReference type="EMBL" id="SDPP02000004">
    <property type="protein sequence ID" value="KAA1374762.1"/>
    <property type="molecule type" value="Genomic_DNA"/>
</dbReference>
<sequence>MKQIDRESMGAAVKLGFFLAFTGISTLVLALTLSNGSFGDRNQYKAVFSDVTGMAKGDDVRIAGVAVGSVSKIEIIDRDKARVTFGVDTDVPLTANTNATIKFRNLVGQRYIALTQGSEGAKTALKPGSTIPEERTKEALDLNVLLNGFKPVFQALSPEDTNKFAYEIVQTLQGEGGNVENLLARTASLTSTLAGRDQLIGDVITNLSTVLDTVGSRDKELTDTIDTLQQFVTGLKDDRNAILDSVDSISDLTDETSDLLVQGRPALTEDIKQLNALTKNLSSERNLSTISNAIQILPIKVSKLGTLASSGSEFNFYLCQLKGQITIPAITLGGTQIVPETPLDLTGGEQGLKIGGQRCDQPGYDK</sequence>
<dbReference type="Pfam" id="PF11887">
    <property type="entry name" value="Mce4_CUP1"/>
    <property type="match status" value="1"/>
</dbReference>
<protein>
    <submittedName>
        <fullName evidence="4">MCE family protein</fullName>
    </submittedName>
</protein>
<gene>
    <name evidence="4" type="ORF">ESP62_015340</name>
</gene>
<dbReference type="GO" id="GO:0005576">
    <property type="term" value="C:extracellular region"/>
    <property type="evidence" value="ECO:0007669"/>
    <property type="project" value="TreeGrafter"/>
</dbReference>
<feature type="domain" description="Mammalian cell entry C-terminal" evidence="3">
    <location>
        <begin position="123"/>
        <end position="328"/>
    </location>
</feature>
<comment type="caution">
    <text evidence="4">The sequence shown here is derived from an EMBL/GenBank/DDBJ whole genome shotgun (WGS) entry which is preliminary data.</text>
</comment>
<dbReference type="InterPro" id="IPR024516">
    <property type="entry name" value="Mce_C"/>
</dbReference>
<keyword evidence="1" id="KW-0812">Transmembrane</keyword>
<evidence type="ECO:0000313" key="5">
    <source>
        <dbReference type="Proteomes" id="UP001515100"/>
    </source>
</evidence>
<dbReference type="Pfam" id="PF02470">
    <property type="entry name" value="MlaD"/>
    <property type="match status" value="1"/>
</dbReference>
<evidence type="ECO:0000256" key="1">
    <source>
        <dbReference type="SAM" id="Phobius"/>
    </source>
</evidence>
<dbReference type="PANTHER" id="PTHR33371:SF17">
    <property type="entry name" value="MCE-FAMILY PROTEIN MCE1B"/>
    <property type="match status" value="1"/>
</dbReference>
<proteinExistence type="predicted"/>
<dbReference type="InterPro" id="IPR003399">
    <property type="entry name" value="Mce/MlaD"/>
</dbReference>
<feature type="transmembrane region" description="Helical" evidence="1">
    <location>
        <begin position="12"/>
        <end position="33"/>
    </location>
</feature>
<dbReference type="PANTHER" id="PTHR33371">
    <property type="entry name" value="INTERMEMBRANE PHOSPHOLIPID TRANSPORT SYSTEM BINDING PROTEIN MLAD-RELATED"/>
    <property type="match status" value="1"/>
</dbReference>
<organism evidence="4 5">
    <name type="scientific">Aeromicrobium fastidiosum</name>
    <dbReference type="NCBI Taxonomy" id="52699"/>
    <lineage>
        <taxon>Bacteria</taxon>
        <taxon>Bacillati</taxon>
        <taxon>Actinomycetota</taxon>
        <taxon>Actinomycetes</taxon>
        <taxon>Propionibacteriales</taxon>
        <taxon>Nocardioidaceae</taxon>
        <taxon>Aeromicrobium</taxon>
    </lineage>
</organism>
<keyword evidence="1" id="KW-1133">Transmembrane helix</keyword>
<feature type="domain" description="Mce/MlaD" evidence="2">
    <location>
        <begin position="42"/>
        <end position="117"/>
    </location>
</feature>
<evidence type="ECO:0000259" key="2">
    <source>
        <dbReference type="Pfam" id="PF02470"/>
    </source>
</evidence>
<dbReference type="AlphaFoldDB" id="A0A641AJ46"/>
<dbReference type="InterPro" id="IPR005693">
    <property type="entry name" value="Mce"/>
</dbReference>
<dbReference type="InterPro" id="IPR052336">
    <property type="entry name" value="MlaD_Phospholipid_Transporter"/>
</dbReference>
<keyword evidence="1" id="KW-0472">Membrane</keyword>
<evidence type="ECO:0000259" key="3">
    <source>
        <dbReference type="Pfam" id="PF11887"/>
    </source>
</evidence>
<dbReference type="OrthoDB" id="338143at2"/>
<evidence type="ECO:0000313" key="4">
    <source>
        <dbReference type="EMBL" id="KAA1374762.1"/>
    </source>
</evidence>
<dbReference type="Proteomes" id="UP001515100">
    <property type="component" value="Unassembled WGS sequence"/>
</dbReference>
<dbReference type="NCBIfam" id="TIGR00996">
    <property type="entry name" value="Mtu_fam_mce"/>
    <property type="match status" value="1"/>
</dbReference>
<dbReference type="GO" id="GO:0051701">
    <property type="term" value="P:biological process involved in interaction with host"/>
    <property type="evidence" value="ECO:0007669"/>
    <property type="project" value="TreeGrafter"/>
</dbReference>
<keyword evidence="5" id="KW-1185">Reference proteome</keyword>